<dbReference type="InterPro" id="IPR023198">
    <property type="entry name" value="PGP-like_dom2"/>
</dbReference>
<comment type="similarity">
    <text evidence="2">Belongs to the HAD-like hydrolase superfamily. CbbY/CbbZ/Gph/YieH family.</text>
</comment>
<proteinExistence type="inferred from homology"/>
<evidence type="ECO:0000256" key="1">
    <source>
        <dbReference type="ARBA" id="ARBA00001946"/>
    </source>
</evidence>
<dbReference type="Proteomes" id="UP000320580">
    <property type="component" value="Chromosome"/>
</dbReference>
<dbReference type="InterPro" id="IPR036412">
    <property type="entry name" value="HAD-like_sf"/>
</dbReference>
<keyword evidence="4" id="KW-0460">Magnesium</keyword>
<dbReference type="Pfam" id="PF00702">
    <property type="entry name" value="Hydrolase"/>
    <property type="match status" value="1"/>
</dbReference>
<comment type="cofactor">
    <cofactor evidence="1">
        <name>Mg(2+)</name>
        <dbReference type="ChEBI" id="CHEBI:18420"/>
    </cofactor>
</comment>
<evidence type="ECO:0000256" key="2">
    <source>
        <dbReference type="ARBA" id="ARBA00006171"/>
    </source>
</evidence>
<sequence>MLKNRSPQWSPRAVVFDCDGTLLDSEKHWVDARCRVLADHGVVPDEKFTDLAQGVHYTECGRLMATMAGRPGAAAELTDALLGAFRTLAAAAPVTCPGAPELVASMAGRLPLAVASNCPQDVVETCLAGAGLLHHFRHVVVPGGPVRPKPEPDVYAEAAARCAIDPAECLAFEDSLCGIRSAVSAGIPVVGIGRNPSHESLQLADGWVSSLEDPELISWAGGWSGASR</sequence>
<keyword evidence="6" id="KW-1185">Reference proteome</keyword>
<evidence type="ECO:0000313" key="6">
    <source>
        <dbReference type="Proteomes" id="UP000320580"/>
    </source>
</evidence>
<dbReference type="AlphaFoldDB" id="A0A5B8INH9"/>
<accession>A0A5B8INH9</accession>
<dbReference type="InterPro" id="IPR051600">
    <property type="entry name" value="Beta-PGM-like"/>
</dbReference>
<dbReference type="Gene3D" id="3.40.50.1000">
    <property type="entry name" value="HAD superfamily/HAD-like"/>
    <property type="match status" value="1"/>
</dbReference>
<evidence type="ECO:0000313" key="5">
    <source>
        <dbReference type="EMBL" id="QDY80228.1"/>
    </source>
</evidence>
<dbReference type="SFLD" id="SFLDS00003">
    <property type="entry name" value="Haloacid_Dehalogenase"/>
    <property type="match status" value="1"/>
</dbReference>
<dbReference type="KEGG" id="sqz:FQU76_31130"/>
<keyword evidence="3" id="KW-0479">Metal-binding</keyword>
<dbReference type="InterPro" id="IPR006439">
    <property type="entry name" value="HAD-SF_hydro_IA"/>
</dbReference>
<dbReference type="GO" id="GO:0046872">
    <property type="term" value="F:metal ion binding"/>
    <property type="evidence" value="ECO:0007669"/>
    <property type="project" value="UniProtKB-KW"/>
</dbReference>
<dbReference type="InterPro" id="IPR023214">
    <property type="entry name" value="HAD_sf"/>
</dbReference>
<evidence type="ECO:0000256" key="4">
    <source>
        <dbReference type="ARBA" id="ARBA00022842"/>
    </source>
</evidence>
<dbReference type="Gene3D" id="1.10.150.240">
    <property type="entry name" value="Putative phosphatase, domain 2"/>
    <property type="match status" value="1"/>
</dbReference>
<dbReference type="EMBL" id="CP042266">
    <property type="protein sequence ID" value="QDY80228.1"/>
    <property type="molecule type" value="Genomic_DNA"/>
</dbReference>
<name>A0A5B8INH9_9ACTN</name>
<dbReference type="OrthoDB" id="9812856at2"/>
<dbReference type="RefSeq" id="WP_146483625.1">
    <property type="nucleotide sequence ID" value="NZ_CP042266.1"/>
</dbReference>
<reference evidence="5 6" key="1">
    <citation type="submission" date="2019-07" db="EMBL/GenBank/DDBJ databases">
        <authorList>
            <person name="Zhu P."/>
        </authorList>
    </citation>
    <scope>NUCLEOTIDE SEQUENCE [LARGE SCALE GENOMIC DNA]</scope>
    <source>
        <strain evidence="5 6">SSL-25</strain>
    </source>
</reference>
<dbReference type="PANTHER" id="PTHR46193:SF10">
    <property type="entry name" value="6-PHOSPHOGLUCONATE PHOSPHATASE"/>
    <property type="match status" value="1"/>
</dbReference>
<dbReference type="SUPFAM" id="SSF56784">
    <property type="entry name" value="HAD-like"/>
    <property type="match status" value="1"/>
</dbReference>
<dbReference type="PANTHER" id="PTHR46193">
    <property type="entry name" value="6-PHOSPHOGLUCONATE PHOSPHATASE"/>
    <property type="match status" value="1"/>
</dbReference>
<dbReference type="GO" id="GO:0003824">
    <property type="term" value="F:catalytic activity"/>
    <property type="evidence" value="ECO:0007669"/>
    <property type="project" value="UniProtKB-ARBA"/>
</dbReference>
<protein>
    <submittedName>
        <fullName evidence="5">HAD family phosphatase</fullName>
    </submittedName>
</protein>
<gene>
    <name evidence="5" type="ORF">FQU76_31130</name>
</gene>
<dbReference type="NCBIfam" id="TIGR01509">
    <property type="entry name" value="HAD-SF-IA-v3"/>
    <property type="match status" value="1"/>
</dbReference>
<organism evidence="5 6">
    <name type="scientific">Streptomyces qinzhouensis</name>
    <dbReference type="NCBI Taxonomy" id="2599401"/>
    <lineage>
        <taxon>Bacteria</taxon>
        <taxon>Bacillati</taxon>
        <taxon>Actinomycetota</taxon>
        <taxon>Actinomycetes</taxon>
        <taxon>Kitasatosporales</taxon>
        <taxon>Streptomycetaceae</taxon>
        <taxon>Streptomyces</taxon>
    </lineage>
</organism>
<evidence type="ECO:0000256" key="3">
    <source>
        <dbReference type="ARBA" id="ARBA00022723"/>
    </source>
</evidence>
<dbReference type="CDD" id="cd07505">
    <property type="entry name" value="HAD_BPGM-like"/>
    <property type="match status" value="1"/>
</dbReference>
<dbReference type="SFLD" id="SFLDG01129">
    <property type="entry name" value="C1.5:_HAD__Beta-PGM__Phosphata"/>
    <property type="match status" value="1"/>
</dbReference>